<keyword evidence="3" id="KW-1185">Reference proteome</keyword>
<sequence length="101" mass="10553">MDPMCMEAILSLSSLVAVSSTLTSQVGLNTVSRVNSSSRVVPLASGGVCSLVGESIPPQPKGGCFDDCSEFSCRSHSEFNAYNLGWNALIGRVVLSSGERP</sequence>
<dbReference type="EMBL" id="JAJSOW010000105">
    <property type="protein sequence ID" value="KAI9165840.1"/>
    <property type="molecule type" value="Genomic_DNA"/>
</dbReference>
<organism evidence="2 3">
    <name type="scientific">Acer negundo</name>
    <name type="common">Box elder</name>
    <dbReference type="NCBI Taxonomy" id="4023"/>
    <lineage>
        <taxon>Eukaryota</taxon>
        <taxon>Viridiplantae</taxon>
        <taxon>Streptophyta</taxon>
        <taxon>Embryophyta</taxon>
        <taxon>Tracheophyta</taxon>
        <taxon>Spermatophyta</taxon>
        <taxon>Magnoliopsida</taxon>
        <taxon>eudicotyledons</taxon>
        <taxon>Gunneridae</taxon>
        <taxon>Pentapetalae</taxon>
        <taxon>rosids</taxon>
        <taxon>malvids</taxon>
        <taxon>Sapindales</taxon>
        <taxon>Sapindaceae</taxon>
        <taxon>Hippocastanoideae</taxon>
        <taxon>Acereae</taxon>
        <taxon>Acer</taxon>
    </lineage>
</organism>
<feature type="signal peptide" evidence="1">
    <location>
        <begin position="1"/>
        <end position="20"/>
    </location>
</feature>
<proteinExistence type="predicted"/>
<protein>
    <recommendedName>
        <fullName evidence="4">Secreted protein</fullName>
    </recommendedName>
</protein>
<comment type="caution">
    <text evidence="2">The sequence shown here is derived from an EMBL/GenBank/DDBJ whole genome shotgun (WGS) entry which is preliminary data.</text>
</comment>
<gene>
    <name evidence="2" type="ORF">LWI28_021484</name>
</gene>
<reference evidence="2" key="2">
    <citation type="submission" date="2023-02" db="EMBL/GenBank/DDBJ databases">
        <authorList>
            <person name="Swenson N.G."/>
            <person name="Wegrzyn J.L."/>
            <person name="Mcevoy S.L."/>
        </authorList>
    </citation>
    <scope>NUCLEOTIDE SEQUENCE</scope>
    <source>
        <strain evidence="2">91603</strain>
        <tissue evidence="2">Leaf</tissue>
    </source>
</reference>
<name>A0AAD5NL98_ACENE</name>
<evidence type="ECO:0008006" key="4">
    <source>
        <dbReference type="Google" id="ProtNLM"/>
    </source>
</evidence>
<evidence type="ECO:0000256" key="1">
    <source>
        <dbReference type="SAM" id="SignalP"/>
    </source>
</evidence>
<evidence type="ECO:0000313" key="3">
    <source>
        <dbReference type="Proteomes" id="UP001064489"/>
    </source>
</evidence>
<dbReference type="Proteomes" id="UP001064489">
    <property type="component" value="Chromosome 10"/>
</dbReference>
<reference evidence="2" key="1">
    <citation type="journal article" date="2022" name="Plant J.">
        <title>Strategies of tolerance reflected in two North American maple genomes.</title>
        <authorList>
            <person name="McEvoy S.L."/>
            <person name="Sezen U.U."/>
            <person name="Trouern-Trend A."/>
            <person name="McMahon S.M."/>
            <person name="Schaberg P.G."/>
            <person name="Yang J."/>
            <person name="Wegrzyn J.L."/>
            <person name="Swenson N.G."/>
        </authorList>
    </citation>
    <scope>NUCLEOTIDE SEQUENCE</scope>
    <source>
        <strain evidence="2">91603</strain>
    </source>
</reference>
<dbReference type="AlphaFoldDB" id="A0AAD5NL98"/>
<accession>A0AAD5NL98</accession>
<evidence type="ECO:0000313" key="2">
    <source>
        <dbReference type="EMBL" id="KAI9165840.1"/>
    </source>
</evidence>
<keyword evidence="1" id="KW-0732">Signal</keyword>
<feature type="chain" id="PRO_5042087006" description="Secreted protein" evidence="1">
    <location>
        <begin position="21"/>
        <end position="101"/>
    </location>
</feature>